<dbReference type="SUPFAM" id="SSF52172">
    <property type="entry name" value="CheY-like"/>
    <property type="match status" value="1"/>
</dbReference>
<dbReference type="PROSITE" id="PS50110">
    <property type="entry name" value="RESPONSE_REGULATORY"/>
    <property type="match status" value="1"/>
</dbReference>
<dbReference type="Proteomes" id="UP000070427">
    <property type="component" value="Unassembled WGS sequence"/>
</dbReference>
<dbReference type="EMBL" id="LOED01000003">
    <property type="protein sequence ID" value="KXG78414.1"/>
    <property type="molecule type" value="Genomic_DNA"/>
</dbReference>
<evidence type="ECO:0000256" key="6">
    <source>
        <dbReference type="ARBA" id="ARBA00024867"/>
    </source>
</evidence>
<keyword evidence="4" id="KW-0238">DNA-binding</keyword>
<dbReference type="PANTHER" id="PTHR43214:SF43">
    <property type="entry name" value="TWO-COMPONENT RESPONSE REGULATOR"/>
    <property type="match status" value="1"/>
</dbReference>
<dbReference type="Gene3D" id="3.40.50.2300">
    <property type="match status" value="1"/>
</dbReference>
<evidence type="ECO:0000313" key="10">
    <source>
        <dbReference type="EMBL" id="KXG78414.1"/>
    </source>
</evidence>
<dbReference type="InterPro" id="IPR016032">
    <property type="entry name" value="Sig_transdc_resp-reg_C-effctor"/>
</dbReference>
<dbReference type="GO" id="GO:0003677">
    <property type="term" value="F:DNA binding"/>
    <property type="evidence" value="ECO:0007669"/>
    <property type="project" value="UniProtKB-KW"/>
</dbReference>
<evidence type="ECO:0000256" key="5">
    <source>
        <dbReference type="ARBA" id="ARBA00023163"/>
    </source>
</evidence>
<dbReference type="InterPro" id="IPR000792">
    <property type="entry name" value="Tscrpt_reg_LuxR_C"/>
</dbReference>
<dbReference type="FunCoup" id="A0A140LCY9">
    <property type="interactions" value="172"/>
</dbReference>
<dbReference type="SMART" id="SM00448">
    <property type="entry name" value="REC"/>
    <property type="match status" value="1"/>
</dbReference>
<accession>A0A140LCY9</accession>
<dbReference type="RefSeq" id="WP_066351589.1">
    <property type="nucleotide sequence ID" value="NZ_LOED01000003.1"/>
</dbReference>
<evidence type="ECO:0000256" key="4">
    <source>
        <dbReference type="ARBA" id="ARBA00023125"/>
    </source>
</evidence>
<organism evidence="10 11">
    <name type="scientific">Fervidicola ferrireducens</name>
    <dbReference type="NCBI Taxonomy" id="520764"/>
    <lineage>
        <taxon>Bacteria</taxon>
        <taxon>Bacillati</taxon>
        <taxon>Bacillota</taxon>
        <taxon>Clostridia</taxon>
        <taxon>Thermosediminibacterales</taxon>
        <taxon>Thermosediminibacteraceae</taxon>
        <taxon>Fervidicola</taxon>
    </lineage>
</organism>
<dbReference type="InterPro" id="IPR001789">
    <property type="entry name" value="Sig_transdc_resp-reg_receiver"/>
</dbReference>
<dbReference type="InParanoid" id="A0A140LCY9"/>
<evidence type="ECO:0000259" key="9">
    <source>
        <dbReference type="PROSITE" id="PS50110"/>
    </source>
</evidence>
<dbReference type="InterPro" id="IPR039420">
    <property type="entry name" value="WalR-like"/>
</dbReference>
<reference evidence="10 11" key="1">
    <citation type="submission" date="2015-12" db="EMBL/GenBank/DDBJ databases">
        <title>Draft genome sequnece of Fervidicola ferrireducens strain Y170.</title>
        <authorList>
            <person name="Patel B.K."/>
        </authorList>
    </citation>
    <scope>NUCLEOTIDE SEQUENCE [LARGE SCALE GENOMIC DNA]</scope>
    <source>
        <strain evidence="10 11">Y170</strain>
    </source>
</reference>
<dbReference type="Pfam" id="PF00196">
    <property type="entry name" value="GerE"/>
    <property type="match status" value="1"/>
</dbReference>
<evidence type="ECO:0000313" key="11">
    <source>
        <dbReference type="Proteomes" id="UP000070427"/>
    </source>
</evidence>
<dbReference type="SUPFAM" id="SSF46894">
    <property type="entry name" value="C-terminal effector domain of the bipartite response regulators"/>
    <property type="match status" value="1"/>
</dbReference>
<keyword evidence="2 7" id="KW-0597">Phosphoprotein</keyword>
<dbReference type="PRINTS" id="PR00038">
    <property type="entry name" value="HTHLUXR"/>
</dbReference>
<dbReference type="CDD" id="cd06170">
    <property type="entry name" value="LuxR_C_like"/>
    <property type="match status" value="1"/>
</dbReference>
<feature type="modified residue" description="4-aspartylphosphate" evidence="7">
    <location>
        <position position="56"/>
    </location>
</feature>
<dbReference type="Pfam" id="PF00072">
    <property type="entry name" value="Response_reg"/>
    <property type="match status" value="1"/>
</dbReference>
<keyword evidence="3" id="KW-0805">Transcription regulation</keyword>
<evidence type="ECO:0000256" key="3">
    <source>
        <dbReference type="ARBA" id="ARBA00023015"/>
    </source>
</evidence>
<dbReference type="GO" id="GO:0006355">
    <property type="term" value="P:regulation of DNA-templated transcription"/>
    <property type="evidence" value="ECO:0007669"/>
    <property type="project" value="InterPro"/>
</dbReference>
<keyword evidence="11" id="KW-1185">Reference proteome</keyword>
<dbReference type="AlphaFoldDB" id="A0A140LCY9"/>
<protein>
    <recommendedName>
        <fullName evidence="1">Stage 0 sporulation protein A homolog</fullName>
    </recommendedName>
</protein>
<feature type="domain" description="HTH luxR-type" evidence="8">
    <location>
        <begin position="146"/>
        <end position="211"/>
    </location>
</feature>
<sequence length="213" mass="23858">MAKISVVLADDHALVRKGLKKLLEMESDIEVVGEASNGLEAVEEVRTKDPDVVLMDINMPKLNGIEATRLLKKEKCRAKVIILTIYDDREYLLELLRVGVSGYLLKDIEPHALLEAVRAVNRGETYIQPTLTRALVAEYKRLSQPLPRASRPLTAREKEVMACIAEGMSNIEISEKLGISEKTVKNHVSSILRKLNLMDRTQVAVYALKNNLV</sequence>
<dbReference type="OrthoDB" id="9779069at2"/>
<dbReference type="STRING" id="520764.AN618_04810"/>
<dbReference type="GO" id="GO:0000160">
    <property type="term" value="P:phosphorelay signal transduction system"/>
    <property type="evidence" value="ECO:0007669"/>
    <property type="project" value="InterPro"/>
</dbReference>
<gene>
    <name evidence="10" type="primary">degU</name>
    <name evidence="10" type="ORF">AN618_04810</name>
</gene>
<comment type="caution">
    <text evidence="10">The sequence shown here is derived from an EMBL/GenBank/DDBJ whole genome shotgun (WGS) entry which is preliminary data.</text>
</comment>
<dbReference type="InterPro" id="IPR011006">
    <property type="entry name" value="CheY-like_superfamily"/>
</dbReference>
<feature type="domain" description="Response regulatory" evidence="9">
    <location>
        <begin position="5"/>
        <end position="121"/>
    </location>
</feature>
<evidence type="ECO:0000256" key="7">
    <source>
        <dbReference type="PROSITE-ProRule" id="PRU00169"/>
    </source>
</evidence>
<dbReference type="PROSITE" id="PS00622">
    <property type="entry name" value="HTH_LUXR_1"/>
    <property type="match status" value="1"/>
</dbReference>
<dbReference type="SMART" id="SM00421">
    <property type="entry name" value="HTH_LUXR"/>
    <property type="match status" value="1"/>
</dbReference>
<name>A0A140LCY9_9FIRM</name>
<dbReference type="CDD" id="cd17535">
    <property type="entry name" value="REC_NarL-like"/>
    <property type="match status" value="1"/>
</dbReference>
<evidence type="ECO:0000256" key="2">
    <source>
        <dbReference type="ARBA" id="ARBA00022553"/>
    </source>
</evidence>
<proteinExistence type="predicted"/>
<dbReference type="PANTHER" id="PTHR43214">
    <property type="entry name" value="TWO-COMPONENT RESPONSE REGULATOR"/>
    <property type="match status" value="1"/>
</dbReference>
<dbReference type="InterPro" id="IPR058245">
    <property type="entry name" value="NreC/VraR/RcsB-like_REC"/>
</dbReference>
<evidence type="ECO:0000256" key="1">
    <source>
        <dbReference type="ARBA" id="ARBA00018672"/>
    </source>
</evidence>
<dbReference type="PROSITE" id="PS50043">
    <property type="entry name" value="HTH_LUXR_2"/>
    <property type="match status" value="1"/>
</dbReference>
<keyword evidence="5" id="KW-0804">Transcription</keyword>
<comment type="function">
    <text evidence="6">May play the central regulatory role in sporulation. It may be an element of the effector pathway responsible for the activation of sporulation genes in response to nutritional stress. Spo0A may act in concert with spo0H (a sigma factor) to control the expression of some genes that are critical to the sporulation process.</text>
</comment>
<evidence type="ECO:0000259" key="8">
    <source>
        <dbReference type="PROSITE" id="PS50043"/>
    </source>
</evidence>